<feature type="region of interest" description="Disordered" evidence="1">
    <location>
        <begin position="57"/>
        <end position="87"/>
    </location>
</feature>
<name>A0A9P8W9P0_9HYPO</name>
<sequence length="134" mass="14349">MQMTPRDSSPRHSFGQVTTGGCDGGLVFALGENPDPCNAKHQPGSSDGWTLVVDVNPRNLSKGGGVEPPMAHSPERSPHLTSPRTSPRLAPYIGWRFDSPLHSQAMQASNVLVESPGYLGTRRAAVDGRSGMEW</sequence>
<dbReference type="Proteomes" id="UP000777438">
    <property type="component" value="Unassembled WGS sequence"/>
</dbReference>
<gene>
    <name evidence="2" type="ORF">B0T10DRAFT_458516</name>
</gene>
<dbReference type="PROSITE" id="PS51257">
    <property type="entry name" value="PROKAR_LIPOPROTEIN"/>
    <property type="match status" value="1"/>
</dbReference>
<protein>
    <submittedName>
        <fullName evidence="2">Uncharacterized protein</fullName>
    </submittedName>
</protein>
<comment type="caution">
    <text evidence="2">The sequence shown here is derived from an EMBL/GenBank/DDBJ whole genome shotgun (WGS) entry which is preliminary data.</text>
</comment>
<evidence type="ECO:0000256" key="1">
    <source>
        <dbReference type="SAM" id="MobiDB-lite"/>
    </source>
</evidence>
<accession>A0A9P8W9P0</accession>
<proteinExistence type="predicted"/>
<evidence type="ECO:0000313" key="2">
    <source>
        <dbReference type="EMBL" id="KAH6891111.1"/>
    </source>
</evidence>
<evidence type="ECO:0000313" key="3">
    <source>
        <dbReference type="Proteomes" id="UP000777438"/>
    </source>
</evidence>
<dbReference type="AlphaFoldDB" id="A0A9P8W9P0"/>
<reference evidence="2 3" key="1">
    <citation type="journal article" date="2021" name="Nat. Commun.">
        <title>Genetic determinants of endophytism in the Arabidopsis root mycobiome.</title>
        <authorList>
            <person name="Mesny F."/>
            <person name="Miyauchi S."/>
            <person name="Thiergart T."/>
            <person name="Pickel B."/>
            <person name="Atanasova L."/>
            <person name="Karlsson M."/>
            <person name="Huettel B."/>
            <person name="Barry K.W."/>
            <person name="Haridas S."/>
            <person name="Chen C."/>
            <person name="Bauer D."/>
            <person name="Andreopoulos W."/>
            <person name="Pangilinan J."/>
            <person name="LaButti K."/>
            <person name="Riley R."/>
            <person name="Lipzen A."/>
            <person name="Clum A."/>
            <person name="Drula E."/>
            <person name="Henrissat B."/>
            <person name="Kohler A."/>
            <person name="Grigoriev I.V."/>
            <person name="Martin F.M."/>
            <person name="Hacquard S."/>
        </authorList>
    </citation>
    <scope>NUCLEOTIDE SEQUENCE [LARGE SCALE GENOMIC DNA]</scope>
    <source>
        <strain evidence="2 3">MPI-CAGE-CH-0241</strain>
    </source>
</reference>
<dbReference type="EMBL" id="JAGPYM010000008">
    <property type="protein sequence ID" value="KAH6891111.1"/>
    <property type="molecule type" value="Genomic_DNA"/>
</dbReference>
<keyword evidence="3" id="KW-1185">Reference proteome</keyword>
<organism evidence="2 3">
    <name type="scientific">Thelonectria olida</name>
    <dbReference type="NCBI Taxonomy" id="1576542"/>
    <lineage>
        <taxon>Eukaryota</taxon>
        <taxon>Fungi</taxon>
        <taxon>Dikarya</taxon>
        <taxon>Ascomycota</taxon>
        <taxon>Pezizomycotina</taxon>
        <taxon>Sordariomycetes</taxon>
        <taxon>Hypocreomycetidae</taxon>
        <taxon>Hypocreales</taxon>
        <taxon>Nectriaceae</taxon>
        <taxon>Thelonectria</taxon>
    </lineage>
</organism>